<feature type="transmembrane region" description="Helical" evidence="2">
    <location>
        <begin position="217"/>
        <end position="237"/>
    </location>
</feature>
<feature type="region of interest" description="Disordered" evidence="1">
    <location>
        <begin position="1"/>
        <end position="49"/>
    </location>
</feature>
<dbReference type="Proteomes" id="UP000002058">
    <property type="component" value="Unassembled WGS sequence"/>
</dbReference>
<keyword evidence="2" id="KW-1133">Transmembrane helix</keyword>
<dbReference type="InterPro" id="IPR050879">
    <property type="entry name" value="Acyltransferase_3"/>
</dbReference>
<dbReference type="VEuPathDB" id="FungiDB:UREG_03290"/>
<dbReference type="PANTHER" id="PTHR23028:SF134">
    <property type="entry name" value="PUTATIVE (AFU_ORTHOLOGUE AFUA_4G08520)-RELATED"/>
    <property type="match status" value="1"/>
</dbReference>
<keyword evidence="5" id="KW-1185">Reference proteome</keyword>
<evidence type="ECO:0000313" key="4">
    <source>
        <dbReference type="EMBL" id="EEP78444.1"/>
    </source>
</evidence>
<dbReference type="RefSeq" id="XP_002543773.1">
    <property type="nucleotide sequence ID" value="XM_002543727.1"/>
</dbReference>
<dbReference type="InterPro" id="IPR002656">
    <property type="entry name" value="Acyl_transf_3_dom"/>
</dbReference>
<feature type="transmembrane region" description="Helical" evidence="2">
    <location>
        <begin position="290"/>
        <end position="314"/>
    </location>
</feature>
<keyword evidence="2" id="KW-0812">Transmembrane</keyword>
<feature type="compositionally biased region" description="Basic and acidic residues" evidence="1">
    <location>
        <begin position="32"/>
        <end position="45"/>
    </location>
</feature>
<sequence>MHGSKANSWDEHWLHAVPAAPNPRANAPSEPTEIRGRATSREKSGPHARKLARFAGPNETGHFIAEQQAHYVWRTSVPSVTRFGSRPWVHPESSESGRVHLRGPTDGLSRCAEETRPLARTAYLDGIRGLAALGVVVLHMVLGFFPNSSYAYNGTPGRDSIFQMPFVRLLYTGQPTIFFLISGYVLSIGPIKKSRNQAWGPLHQDLSSKIFRRIFRLYIPSIIATFFPMFMVSFGLFPGVVKFNDEMPHHEFNMAPREATFFRQFWLWCKTIPPLFWPFDWENFSQNSPYAYQLWTIAVEYRCSMILFLLLIGLSRCQSKTRLTINSLFALYFLALDKWDVFLFVAGAIIAEVDIIREEAAESQLPKSETGESKPVASRQKSPKWLLVAGVILGLWILSVPAADIWKSWTFTILETWAPKNYKGIFRFWDAVGTVILIWSITGLPSIQRFFTRRIFLYLGNISFSLYLTHTIALKFLLYPIMPWLYTIFGYQTDFQYGLSFGIGGTLTVLLSFWLADVFQRHVEEPSARFTSWIDTKCSKG</sequence>
<evidence type="ECO:0000256" key="2">
    <source>
        <dbReference type="SAM" id="Phobius"/>
    </source>
</evidence>
<name>C4JQ57_UNCRE</name>
<proteinExistence type="predicted"/>
<dbReference type="STRING" id="336963.C4JQ57"/>
<dbReference type="OMA" id="HMVLGFF"/>
<feature type="transmembrane region" description="Helical" evidence="2">
    <location>
        <begin position="456"/>
        <end position="477"/>
    </location>
</feature>
<protein>
    <recommendedName>
        <fullName evidence="3">Acyltransferase 3 domain-containing protein</fullName>
    </recommendedName>
</protein>
<dbReference type="InParanoid" id="C4JQ57"/>
<feature type="transmembrane region" description="Helical" evidence="2">
    <location>
        <begin position="497"/>
        <end position="519"/>
    </location>
</feature>
<feature type="region of interest" description="Disordered" evidence="1">
    <location>
        <begin position="86"/>
        <end position="108"/>
    </location>
</feature>
<dbReference type="GO" id="GO:0016747">
    <property type="term" value="F:acyltransferase activity, transferring groups other than amino-acyl groups"/>
    <property type="evidence" value="ECO:0007669"/>
    <property type="project" value="InterPro"/>
</dbReference>
<feature type="transmembrane region" description="Helical" evidence="2">
    <location>
        <begin position="426"/>
        <end position="444"/>
    </location>
</feature>
<dbReference type="GeneID" id="8442773"/>
<dbReference type="KEGG" id="ure:UREG_03290"/>
<dbReference type="Pfam" id="PF01757">
    <property type="entry name" value="Acyl_transf_3"/>
    <property type="match status" value="1"/>
</dbReference>
<feature type="transmembrane region" description="Helical" evidence="2">
    <location>
        <begin position="385"/>
        <end position="406"/>
    </location>
</feature>
<organism evidence="4 5">
    <name type="scientific">Uncinocarpus reesii (strain UAMH 1704)</name>
    <dbReference type="NCBI Taxonomy" id="336963"/>
    <lineage>
        <taxon>Eukaryota</taxon>
        <taxon>Fungi</taxon>
        <taxon>Dikarya</taxon>
        <taxon>Ascomycota</taxon>
        <taxon>Pezizomycotina</taxon>
        <taxon>Eurotiomycetes</taxon>
        <taxon>Eurotiomycetidae</taxon>
        <taxon>Onygenales</taxon>
        <taxon>Onygenaceae</taxon>
        <taxon>Uncinocarpus</taxon>
    </lineage>
</organism>
<feature type="compositionally biased region" description="Low complexity" evidence="1">
    <location>
        <begin position="16"/>
        <end position="31"/>
    </location>
</feature>
<feature type="domain" description="Acyltransferase 3" evidence="3">
    <location>
        <begin position="122"/>
        <end position="516"/>
    </location>
</feature>
<keyword evidence="2" id="KW-0472">Membrane</keyword>
<accession>C4JQ57</accession>
<dbReference type="PANTHER" id="PTHR23028">
    <property type="entry name" value="ACETYLTRANSFERASE"/>
    <property type="match status" value="1"/>
</dbReference>
<feature type="transmembrane region" description="Helical" evidence="2">
    <location>
        <begin position="126"/>
        <end position="146"/>
    </location>
</feature>
<dbReference type="OrthoDB" id="5819582at2759"/>
<feature type="transmembrane region" description="Helical" evidence="2">
    <location>
        <begin position="166"/>
        <end position="186"/>
    </location>
</feature>
<dbReference type="eggNOG" id="ENOG502RYMZ">
    <property type="taxonomic scope" value="Eukaryota"/>
</dbReference>
<evidence type="ECO:0000313" key="5">
    <source>
        <dbReference type="Proteomes" id="UP000002058"/>
    </source>
</evidence>
<dbReference type="EMBL" id="CH476616">
    <property type="protein sequence ID" value="EEP78444.1"/>
    <property type="molecule type" value="Genomic_DNA"/>
</dbReference>
<reference evidence="5" key="1">
    <citation type="journal article" date="2009" name="Genome Res.">
        <title>Comparative genomic analyses of the human fungal pathogens Coccidioides and their relatives.</title>
        <authorList>
            <person name="Sharpton T.J."/>
            <person name="Stajich J.E."/>
            <person name="Rounsley S.D."/>
            <person name="Gardner M.J."/>
            <person name="Wortman J.R."/>
            <person name="Jordar V.S."/>
            <person name="Maiti R."/>
            <person name="Kodira C.D."/>
            <person name="Neafsey D.E."/>
            <person name="Zeng Q."/>
            <person name="Hung C.-Y."/>
            <person name="McMahan C."/>
            <person name="Muszewska A."/>
            <person name="Grynberg M."/>
            <person name="Mandel M.A."/>
            <person name="Kellner E.M."/>
            <person name="Barker B.M."/>
            <person name="Galgiani J.N."/>
            <person name="Orbach M.J."/>
            <person name="Kirkland T.N."/>
            <person name="Cole G.T."/>
            <person name="Henn M.R."/>
            <person name="Birren B.W."/>
            <person name="Taylor J.W."/>
        </authorList>
    </citation>
    <scope>NUCLEOTIDE SEQUENCE [LARGE SCALE GENOMIC DNA]</scope>
    <source>
        <strain evidence="5">UAMH 1704</strain>
    </source>
</reference>
<evidence type="ECO:0000256" key="1">
    <source>
        <dbReference type="SAM" id="MobiDB-lite"/>
    </source>
</evidence>
<evidence type="ECO:0000259" key="3">
    <source>
        <dbReference type="Pfam" id="PF01757"/>
    </source>
</evidence>
<dbReference type="HOGENOM" id="CLU_005679_13_7_1"/>
<dbReference type="AlphaFoldDB" id="C4JQ57"/>
<gene>
    <name evidence="4" type="ORF">UREG_03290</name>
</gene>